<reference evidence="3 4" key="1">
    <citation type="submission" date="2021-06" db="EMBL/GenBank/DDBJ databases">
        <title>Caerostris darwini draft genome.</title>
        <authorList>
            <person name="Kono N."/>
            <person name="Arakawa K."/>
        </authorList>
    </citation>
    <scope>NUCLEOTIDE SEQUENCE [LARGE SCALE GENOMIC DNA]</scope>
</reference>
<keyword evidence="2" id="KW-0472">Membrane</keyword>
<gene>
    <name evidence="3" type="ORF">CDAR_29311</name>
</gene>
<dbReference type="Proteomes" id="UP001054837">
    <property type="component" value="Unassembled WGS sequence"/>
</dbReference>
<accession>A0AAV4RZ03</accession>
<evidence type="ECO:0000256" key="1">
    <source>
        <dbReference type="SAM" id="MobiDB-lite"/>
    </source>
</evidence>
<feature type="transmembrane region" description="Helical" evidence="2">
    <location>
        <begin position="44"/>
        <end position="65"/>
    </location>
</feature>
<sequence>MDENNNREGKKRRKKSCKREKRKNRPFECCLISLNIIPCSARKFVTYIALVLDCIRILSWIIFALCEETSRTSLFGKSTPLNDGEEIDLFHYPTNDANPQSHLG</sequence>
<evidence type="ECO:0000313" key="4">
    <source>
        <dbReference type="Proteomes" id="UP001054837"/>
    </source>
</evidence>
<feature type="region of interest" description="Disordered" evidence="1">
    <location>
        <begin position="1"/>
        <end position="23"/>
    </location>
</feature>
<comment type="caution">
    <text evidence="3">The sequence shown here is derived from an EMBL/GenBank/DDBJ whole genome shotgun (WGS) entry which is preliminary data.</text>
</comment>
<dbReference type="AlphaFoldDB" id="A0AAV4RZ03"/>
<organism evidence="3 4">
    <name type="scientific">Caerostris darwini</name>
    <dbReference type="NCBI Taxonomy" id="1538125"/>
    <lineage>
        <taxon>Eukaryota</taxon>
        <taxon>Metazoa</taxon>
        <taxon>Ecdysozoa</taxon>
        <taxon>Arthropoda</taxon>
        <taxon>Chelicerata</taxon>
        <taxon>Arachnida</taxon>
        <taxon>Araneae</taxon>
        <taxon>Araneomorphae</taxon>
        <taxon>Entelegynae</taxon>
        <taxon>Araneoidea</taxon>
        <taxon>Araneidae</taxon>
        <taxon>Caerostris</taxon>
    </lineage>
</organism>
<name>A0AAV4RZ03_9ARAC</name>
<protein>
    <submittedName>
        <fullName evidence="3">Uncharacterized protein</fullName>
    </submittedName>
</protein>
<feature type="compositionally biased region" description="Basic residues" evidence="1">
    <location>
        <begin position="9"/>
        <end position="23"/>
    </location>
</feature>
<proteinExistence type="predicted"/>
<keyword evidence="4" id="KW-1185">Reference proteome</keyword>
<evidence type="ECO:0000313" key="3">
    <source>
        <dbReference type="EMBL" id="GIY26665.1"/>
    </source>
</evidence>
<keyword evidence="2" id="KW-0812">Transmembrane</keyword>
<keyword evidence="2" id="KW-1133">Transmembrane helix</keyword>
<evidence type="ECO:0000256" key="2">
    <source>
        <dbReference type="SAM" id="Phobius"/>
    </source>
</evidence>
<dbReference type="EMBL" id="BPLQ01006962">
    <property type="protein sequence ID" value="GIY26665.1"/>
    <property type="molecule type" value="Genomic_DNA"/>
</dbReference>